<sequence length="282" mass="30142">MRLGVSTPVVVQVPGAASPWEAHAGAEDLSRIAIAADELGFEYLTCSEHVAIPTRSAERRGATYWDPLATLSYLAAHTSRIRLVTAVLVLGYHHPLQIAKSYGTLDRISDGRVTLGVGIGTLTEEFELLSAPWQRRAARADDAIRALRASLSTPTPAYRGAFYDYGAMTVLPYAQQVAMPIWVGGSSEASLRRAALLADGWMPFGLSAQEVSEMLASLELPGQFQVVLSAAVDPQADPGGVRVQLARLLDAGATAITCTVRADSAPHYCDQLARLRDIGGTR</sequence>
<proteinExistence type="predicted"/>
<dbReference type="Gene3D" id="3.20.20.30">
    <property type="entry name" value="Luciferase-like domain"/>
    <property type="match status" value="1"/>
</dbReference>
<dbReference type="OrthoDB" id="4074025at2"/>
<dbReference type="InterPro" id="IPR036661">
    <property type="entry name" value="Luciferase-like_sf"/>
</dbReference>
<evidence type="ECO:0000256" key="1">
    <source>
        <dbReference type="ARBA" id="ARBA00022630"/>
    </source>
</evidence>
<keyword evidence="1" id="KW-0285">Flavoprotein</keyword>
<protein>
    <submittedName>
        <fullName evidence="6">Luciferase</fullName>
    </submittedName>
</protein>
<dbReference type="AlphaFoldDB" id="A0A0M2K2E3"/>
<evidence type="ECO:0000256" key="2">
    <source>
        <dbReference type="ARBA" id="ARBA00022643"/>
    </source>
</evidence>
<keyword evidence="2" id="KW-0288">FMN</keyword>
<keyword evidence="4" id="KW-0503">Monooxygenase</keyword>
<name>A0A0M2K2E3_9MYCO</name>
<dbReference type="PANTHER" id="PTHR42847">
    <property type="entry name" value="ALKANESULFONATE MONOOXYGENASE"/>
    <property type="match status" value="1"/>
</dbReference>
<accession>A0A0M2K2E3</accession>
<evidence type="ECO:0000256" key="3">
    <source>
        <dbReference type="ARBA" id="ARBA00023002"/>
    </source>
</evidence>
<comment type="caution">
    <text evidence="6">The sequence shown here is derived from an EMBL/GenBank/DDBJ whole genome shotgun (WGS) entry which is preliminary data.</text>
</comment>
<dbReference type="EMBL" id="LAUZ02000012">
    <property type="protein sequence ID" value="KKF01324.1"/>
    <property type="molecule type" value="Genomic_DNA"/>
</dbReference>
<keyword evidence="7" id="KW-1185">Reference proteome</keyword>
<dbReference type="NCBIfam" id="TIGR03619">
    <property type="entry name" value="F420_Rv2161c"/>
    <property type="match status" value="1"/>
</dbReference>
<dbReference type="PATRIC" id="fig|1807.13.peg.1560"/>
<dbReference type="PANTHER" id="PTHR42847:SF4">
    <property type="entry name" value="ALKANESULFONATE MONOOXYGENASE-RELATED"/>
    <property type="match status" value="1"/>
</dbReference>
<feature type="domain" description="Luciferase-like" evidence="5">
    <location>
        <begin position="1"/>
        <end position="219"/>
    </location>
</feature>
<evidence type="ECO:0000256" key="4">
    <source>
        <dbReference type="ARBA" id="ARBA00023033"/>
    </source>
</evidence>
<evidence type="ECO:0000259" key="5">
    <source>
        <dbReference type="Pfam" id="PF00296"/>
    </source>
</evidence>
<dbReference type="Pfam" id="PF00296">
    <property type="entry name" value="Bac_luciferase"/>
    <property type="match status" value="1"/>
</dbReference>
<gene>
    <name evidence="6" type="ORF">WN67_14360</name>
</gene>
<dbReference type="SUPFAM" id="SSF51679">
    <property type="entry name" value="Bacterial luciferase-like"/>
    <property type="match status" value="1"/>
</dbReference>
<dbReference type="Proteomes" id="UP000034150">
    <property type="component" value="Unassembled WGS sequence"/>
</dbReference>
<dbReference type="GO" id="GO:0046306">
    <property type="term" value="P:alkanesulfonate catabolic process"/>
    <property type="evidence" value="ECO:0007669"/>
    <property type="project" value="TreeGrafter"/>
</dbReference>
<evidence type="ECO:0000313" key="7">
    <source>
        <dbReference type="Proteomes" id="UP000034150"/>
    </source>
</evidence>
<organism evidence="6 7">
    <name type="scientific">Mycolicibacterium obuense</name>
    <dbReference type="NCBI Taxonomy" id="1807"/>
    <lineage>
        <taxon>Bacteria</taxon>
        <taxon>Bacillati</taxon>
        <taxon>Actinomycetota</taxon>
        <taxon>Actinomycetes</taxon>
        <taxon>Mycobacteriales</taxon>
        <taxon>Mycobacteriaceae</taxon>
        <taxon>Mycolicibacterium</taxon>
    </lineage>
</organism>
<evidence type="ECO:0000313" key="6">
    <source>
        <dbReference type="EMBL" id="KKF01324.1"/>
    </source>
</evidence>
<dbReference type="InterPro" id="IPR011251">
    <property type="entry name" value="Luciferase-like_dom"/>
</dbReference>
<keyword evidence="3" id="KW-0560">Oxidoreductase</keyword>
<dbReference type="InterPro" id="IPR019921">
    <property type="entry name" value="Lucif-like_OxRdtase_Rv2161c"/>
</dbReference>
<dbReference type="GO" id="GO:0008726">
    <property type="term" value="F:alkanesulfonate monooxygenase activity"/>
    <property type="evidence" value="ECO:0007669"/>
    <property type="project" value="TreeGrafter"/>
</dbReference>
<reference evidence="6 7" key="1">
    <citation type="journal article" date="2015" name="Genome Announc.">
        <title>Draft Genome Sequence of Mycobacterium obuense Strain UC1, Isolated from Patient Sputum.</title>
        <authorList>
            <person name="Greninger A.L."/>
            <person name="Cunningham G."/>
            <person name="Hsu E.D."/>
            <person name="Yu J.M."/>
            <person name="Chiu C.Y."/>
            <person name="Miller S."/>
        </authorList>
    </citation>
    <scope>NUCLEOTIDE SEQUENCE [LARGE SCALE GENOMIC DNA]</scope>
    <source>
        <strain evidence="6 7">UC1</strain>
    </source>
</reference>
<dbReference type="RefSeq" id="WP_046363704.1">
    <property type="nucleotide sequence ID" value="NZ_LAUZ02000012.1"/>
</dbReference>
<dbReference type="InterPro" id="IPR050172">
    <property type="entry name" value="SsuD_RutA_monooxygenase"/>
</dbReference>